<reference evidence="2" key="1">
    <citation type="submission" date="2018-07" db="EMBL/GenBank/DDBJ databases">
        <authorList>
            <person name="Quirk P.G."/>
            <person name="Krulwich T.A."/>
        </authorList>
    </citation>
    <scope>NUCLEOTIDE SEQUENCE</scope>
    <source>
        <strain evidence="2">96224</strain>
    </source>
</reference>
<feature type="signal peptide" evidence="1">
    <location>
        <begin position="1"/>
        <end position="21"/>
    </location>
</feature>
<accession>A0A381L3L5</accession>
<protein>
    <submittedName>
        <fullName evidence="2">BgtE-20005</fullName>
    </submittedName>
</protein>
<dbReference type="EMBL" id="UIGY01000009">
    <property type="protein sequence ID" value="SUZ08082.1"/>
    <property type="molecule type" value="Genomic_DNA"/>
</dbReference>
<name>A0A381L3L5_BLUGR</name>
<sequence>MKTLSFVSLALFISHLMPVLAVKSQKCGSVTVPKSLIEEKIDESVGEQPVEIGRMHSVNEKRGDVVFEYTEPKKDGLMVEVSLSYSMKGEIMSITGKINGQTVRCVEKKWWF</sequence>
<evidence type="ECO:0000256" key="1">
    <source>
        <dbReference type="SAM" id="SignalP"/>
    </source>
</evidence>
<dbReference type="AlphaFoldDB" id="A0A381L3L5"/>
<organism evidence="2">
    <name type="scientific">Blumeria graminis f. sp. tritici 96224</name>
    <dbReference type="NCBI Taxonomy" id="1268274"/>
    <lineage>
        <taxon>Eukaryota</taxon>
        <taxon>Fungi</taxon>
        <taxon>Dikarya</taxon>
        <taxon>Ascomycota</taxon>
        <taxon>Pezizomycotina</taxon>
        <taxon>Leotiomycetes</taxon>
        <taxon>Erysiphales</taxon>
        <taxon>Erysiphaceae</taxon>
        <taxon>Blumeria</taxon>
    </lineage>
</organism>
<gene>
    <name evidence="2" type="ORF">BGT96224V2_LOCUS1248</name>
</gene>
<proteinExistence type="predicted"/>
<evidence type="ECO:0000313" key="2">
    <source>
        <dbReference type="EMBL" id="SUZ08082.1"/>
    </source>
</evidence>
<feature type="chain" id="PRO_5016789498" evidence="1">
    <location>
        <begin position="22"/>
        <end position="112"/>
    </location>
</feature>
<keyword evidence="1" id="KW-0732">Signal</keyword>